<sequence length="61" mass="6947">MPWLQKQRRLAFVVGVLFAWRIVFWSHVDLQVTDHHSTSTTSTTQQKGVGLDGSSVDCFQL</sequence>
<keyword evidence="2" id="KW-1185">Reference proteome</keyword>
<dbReference type="AlphaFoldDB" id="A0A5B7IFA4"/>
<accession>A0A5B7IFA4</accession>
<proteinExistence type="predicted"/>
<organism evidence="1 2">
    <name type="scientific">Portunus trituberculatus</name>
    <name type="common">Swimming crab</name>
    <name type="synonym">Neptunus trituberculatus</name>
    <dbReference type="NCBI Taxonomy" id="210409"/>
    <lineage>
        <taxon>Eukaryota</taxon>
        <taxon>Metazoa</taxon>
        <taxon>Ecdysozoa</taxon>
        <taxon>Arthropoda</taxon>
        <taxon>Crustacea</taxon>
        <taxon>Multicrustacea</taxon>
        <taxon>Malacostraca</taxon>
        <taxon>Eumalacostraca</taxon>
        <taxon>Eucarida</taxon>
        <taxon>Decapoda</taxon>
        <taxon>Pleocyemata</taxon>
        <taxon>Brachyura</taxon>
        <taxon>Eubrachyura</taxon>
        <taxon>Portunoidea</taxon>
        <taxon>Portunidae</taxon>
        <taxon>Portuninae</taxon>
        <taxon>Portunus</taxon>
    </lineage>
</organism>
<dbReference type="EMBL" id="VSRR010060108">
    <property type="protein sequence ID" value="MPC82552.1"/>
    <property type="molecule type" value="Genomic_DNA"/>
</dbReference>
<evidence type="ECO:0000313" key="2">
    <source>
        <dbReference type="Proteomes" id="UP000324222"/>
    </source>
</evidence>
<gene>
    <name evidence="1" type="ORF">E2C01_077225</name>
</gene>
<name>A0A5B7IFA4_PORTR</name>
<comment type="caution">
    <text evidence="1">The sequence shown here is derived from an EMBL/GenBank/DDBJ whole genome shotgun (WGS) entry which is preliminary data.</text>
</comment>
<reference evidence="1 2" key="1">
    <citation type="submission" date="2019-05" db="EMBL/GenBank/DDBJ databases">
        <title>Another draft genome of Portunus trituberculatus and its Hox gene families provides insights of decapod evolution.</title>
        <authorList>
            <person name="Jeong J.-H."/>
            <person name="Song I."/>
            <person name="Kim S."/>
            <person name="Choi T."/>
            <person name="Kim D."/>
            <person name="Ryu S."/>
            <person name="Kim W."/>
        </authorList>
    </citation>
    <scope>NUCLEOTIDE SEQUENCE [LARGE SCALE GENOMIC DNA]</scope>
    <source>
        <tissue evidence="1">Muscle</tissue>
    </source>
</reference>
<protein>
    <submittedName>
        <fullName evidence="1">Uncharacterized protein</fullName>
    </submittedName>
</protein>
<evidence type="ECO:0000313" key="1">
    <source>
        <dbReference type="EMBL" id="MPC82552.1"/>
    </source>
</evidence>
<dbReference type="Proteomes" id="UP000324222">
    <property type="component" value="Unassembled WGS sequence"/>
</dbReference>